<dbReference type="GO" id="GO:0003723">
    <property type="term" value="F:RNA binding"/>
    <property type="evidence" value="ECO:0007669"/>
    <property type="project" value="InterPro"/>
</dbReference>
<organism evidence="4 5">
    <name type="scientific">Ceratopteris richardii</name>
    <name type="common">Triangle waterfern</name>
    <dbReference type="NCBI Taxonomy" id="49495"/>
    <lineage>
        <taxon>Eukaryota</taxon>
        <taxon>Viridiplantae</taxon>
        <taxon>Streptophyta</taxon>
        <taxon>Embryophyta</taxon>
        <taxon>Tracheophyta</taxon>
        <taxon>Polypodiopsida</taxon>
        <taxon>Polypodiidae</taxon>
        <taxon>Polypodiales</taxon>
        <taxon>Pteridineae</taxon>
        <taxon>Pteridaceae</taxon>
        <taxon>Parkerioideae</taxon>
        <taxon>Ceratopteris</taxon>
    </lineage>
</organism>
<dbReference type="Pfam" id="PF13041">
    <property type="entry name" value="PPR_2"/>
    <property type="match status" value="3"/>
</dbReference>
<evidence type="ECO:0000313" key="5">
    <source>
        <dbReference type="Proteomes" id="UP000825935"/>
    </source>
</evidence>
<keyword evidence="1" id="KW-0677">Repeat</keyword>
<dbReference type="GO" id="GO:0008270">
    <property type="term" value="F:zinc ion binding"/>
    <property type="evidence" value="ECO:0007669"/>
    <property type="project" value="InterPro"/>
</dbReference>
<dbReference type="FunFam" id="1.25.40.10:FF:000031">
    <property type="entry name" value="Pentatricopeptide repeat-containing protein mitochondrial"/>
    <property type="match status" value="1"/>
</dbReference>
<accession>A0A8T2RGC7</accession>
<dbReference type="EMBL" id="CM035432">
    <property type="protein sequence ID" value="KAH7294777.1"/>
    <property type="molecule type" value="Genomic_DNA"/>
</dbReference>
<dbReference type="Proteomes" id="UP000825935">
    <property type="component" value="Chromosome 27"/>
</dbReference>
<dbReference type="FunFam" id="1.25.40.10:FF:000343">
    <property type="entry name" value="Pentatricopeptide repeat-containing protein At3g58590"/>
    <property type="match status" value="2"/>
</dbReference>
<keyword evidence="5" id="KW-1185">Reference proteome</keyword>
<evidence type="ECO:0000256" key="1">
    <source>
        <dbReference type="ARBA" id="ARBA00022737"/>
    </source>
</evidence>
<dbReference type="PROSITE" id="PS51375">
    <property type="entry name" value="PPR"/>
    <property type="match status" value="5"/>
</dbReference>
<evidence type="ECO:0000313" key="4">
    <source>
        <dbReference type="EMBL" id="KAH7294777.1"/>
    </source>
</evidence>
<dbReference type="NCBIfam" id="TIGR00756">
    <property type="entry name" value="PPR"/>
    <property type="match status" value="3"/>
</dbReference>
<dbReference type="InterPro" id="IPR011990">
    <property type="entry name" value="TPR-like_helical_dom_sf"/>
</dbReference>
<dbReference type="AlphaFoldDB" id="A0A8T2RGC7"/>
<dbReference type="Pfam" id="PF14432">
    <property type="entry name" value="DYW_deaminase"/>
    <property type="match status" value="1"/>
</dbReference>
<feature type="repeat" description="PPR" evidence="2">
    <location>
        <begin position="292"/>
        <end position="326"/>
    </location>
</feature>
<dbReference type="FunFam" id="1.25.40.10:FF:000344">
    <property type="entry name" value="Pentatricopeptide repeat-containing protein"/>
    <property type="match status" value="1"/>
</dbReference>
<proteinExistence type="predicted"/>
<dbReference type="GO" id="GO:0009451">
    <property type="term" value="P:RNA modification"/>
    <property type="evidence" value="ECO:0007669"/>
    <property type="project" value="InterPro"/>
</dbReference>
<comment type="caution">
    <text evidence="4">The sequence shown here is derived from an EMBL/GenBank/DDBJ whole genome shotgun (WGS) entry which is preliminary data.</text>
</comment>
<dbReference type="Gene3D" id="1.25.40.10">
    <property type="entry name" value="Tetratricopeptide repeat domain"/>
    <property type="match status" value="5"/>
</dbReference>
<gene>
    <name evidence="4" type="ORF">KP509_27G018200</name>
</gene>
<reference evidence="4 5" key="1">
    <citation type="submission" date="2021-08" db="EMBL/GenBank/DDBJ databases">
        <title>WGS assembly of Ceratopteris richardii.</title>
        <authorList>
            <person name="Marchant D.B."/>
            <person name="Chen G."/>
            <person name="Jenkins J."/>
            <person name="Shu S."/>
            <person name="Leebens-Mack J."/>
            <person name="Grimwood J."/>
            <person name="Schmutz J."/>
            <person name="Soltis P."/>
            <person name="Soltis D."/>
            <person name="Chen Z.-H."/>
        </authorList>
    </citation>
    <scope>NUCLEOTIDE SEQUENCE [LARGE SCALE GENOMIC DNA]</scope>
    <source>
        <strain evidence="4">Whitten #5841</strain>
        <tissue evidence="4">Leaf</tissue>
    </source>
</reference>
<dbReference type="OMA" id="HACQNIV"/>
<evidence type="ECO:0000256" key="2">
    <source>
        <dbReference type="PROSITE-ProRule" id="PRU00708"/>
    </source>
</evidence>
<dbReference type="InterPro" id="IPR002885">
    <property type="entry name" value="PPR_rpt"/>
</dbReference>
<feature type="domain" description="DYW" evidence="3">
    <location>
        <begin position="831"/>
        <end position="906"/>
    </location>
</feature>
<sequence length="911" mass="101576">MKTNAAHVQYHDAYKLPRENDYVSVDSLHLLLNTHIADKDLLSGRMVYFHMISNGLDFVPRLVSDLIRLFSMFGSLEEADQVFLRLAVPSASAWYMIISSHAMHGDNNIAVKLYTKMLEREIIPNSNTLTCVMKSCTSLRASIKGEAIHNDIICFGFQYDLYVASALIDFYSKCGKLSKAFEVFSLLPRRNVVIWSVMMDAFIQHGCLEQSFGLLKGMYQQGIEPNEFTYSSLISACGDDVNLVEGMQLHGEFIKSGLELDSQMGSSLIDMYSKCGCLMEAQDIFDDLPNRMVSCWNALIAGYTYNGHDLAAIRLFDDMKNQGCMPNCLTLSCILKACGNLSDVEKGRAVHGEAIYTGLHSYEYVQSSLIGMYCKCGHLEEAQTVFDCSASVNIVSWGALMSGYVQHGQSCIALNFFSEIQKNGITPSIHIYSSVLKACGSLGDLQAGINVHEQICECGVEVDSYLGSSLIDMYSKCGDIEAACTVFEELPSWNVVCCGAMIAGYVQHGCPIPAFSLYEDMIFKGIIPDRVIYMYILEACAIMGSSAHGMAIHHQVVASGLHSDMVVGNALVDMYVKCDCLVEAQRIFLSLEYRNKISWDAIIVAHVLEKEIFIARKCLIKMAQEGLSVDEILFTDILAACRSNGDMKEAWNFFELMRNVYDITPSIQHFGCLINLLGDGGHLAEAEELLETMPIPPDTVAWFSLLSACRIHRNVNLGLNCFHKVMRLDPGMGVAYVTMSSIYAEAGMWESKYWIDEKRRQIDAWKIPGRAWIEVNREVHEFTVGDRTHPLTNKIYATLRRLAIVCKEEGHVPQFGSKGRSLPDGTEEFENRSEEALLGHCEKLALAFGLVSTPEGATVRIVKNLRVCTDCHSVSKIISKVERREIIINDAYHVHHFSNGECSCEKHFVSG</sequence>
<feature type="repeat" description="PPR" evidence="2">
    <location>
        <begin position="393"/>
        <end position="427"/>
    </location>
</feature>
<feature type="repeat" description="PPR" evidence="2">
    <location>
        <begin position="191"/>
        <end position="225"/>
    </location>
</feature>
<protein>
    <recommendedName>
        <fullName evidence="3">DYW domain-containing protein</fullName>
    </recommendedName>
</protein>
<dbReference type="PANTHER" id="PTHR47926">
    <property type="entry name" value="PENTATRICOPEPTIDE REPEAT-CONTAINING PROTEIN"/>
    <property type="match status" value="1"/>
</dbReference>
<dbReference type="OrthoDB" id="195747at2759"/>
<name>A0A8T2RGC7_CERRI</name>
<dbReference type="InterPro" id="IPR046960">
    <property type="entry name" value="PPR_At4g14850-like_plant"/>
</dbReference>
<dbReference type="PANTHER" id="PTHR47926:SF533">
    <property type="entry name" value="DYW DOMAIN-CONTAINING PROTEIN"/>
    <property type="match status" value="1"/>
</dbReference>
<dbReference type="Pfam" id="PF13812">
    <property type="entry name" value="PPR_3"/>
    <property type="match status" value="1"/>
</dbReference>
<feature type="repeat" description="PPR" evidence="2">
    <location>
        <begin position="226"/>
        <end position="260"/>
    </location>
</feature>
<dbReference type="Pfam" id="PF01535">
    <property type="entry name" value="PPR"/>
    <property type="match status" value="4"/>
</dbReference>
<dbReference type="InterPro" id="IPR032867">
    <property type="entry name" value="DYW_dom"/>
</dbReference>
<evidence type="ECO:0000259" key="3">
    <source>
        <dbReference type="Pfam" id="PF14432"/>
    </source>
</evidence>
<feature type="repeat" description="PPR" evidence="2">
    <location>
        <begin position="494"/>
        <end position="528"/>
    </location>
</feature>
<dbReference type="FunFam" id="1.25.40.10:FF:000090">
    <property type="entry name" value="Pentatricopeptide repeat-containing protein, chloroplastic"/>
    <property type="match status" value="1"/>
</dbReference>